<organism evidence="2 3">
    <name type="scientific">Hungatella hathewayi</name>
    <dbReference type="NCBI Taxonomy" id="154046"/>
    <lineage>
        <taxon>Bacteria</taxon>
        <taxon>Bacillati</taxon>
        <taxon>Bacillota</taxon>
        <taxon>Clostridia</taxon>
        <taxon>Lachnospirales</taxon>
        <taxon>Lachnospiraceae</taxon>
        <taxon>Hungatella</taxon>
    </lineage>
</organism>
<dbReference type="RefSeq" id="WP_155521575.1">
    <property type="nucleotide sequence ID" value="NZ_CZAZ01000005.1"/>
</dbReference>
<evidence type="ECO:0000256" key="1">
    <source>
        <dbReference type="SAM" id="MobiDB-lite"/>
    </source>
</evidence>
<feature type="region of interest" description="Disordered" evidence="1">
    <location>
        <begin position="1"/>
        <end position="21"/>
    </location>
</feature>
<dbReference type="Proteomes" id="UP000434223">
    <property type="component" value="Unassembled WGS sequence"/>
</dbReference>
<evidence type="ECO:0000313" key="3">
    <source>
        <dbReference type="Proteomes" id="UP000434223"/>
    </source>
</evidence>
<comment type="caution">
    <text evidence="2">The sequence shown here is derived from an EMBL/GenBank/DDBJ whole genome shotgun (WGS) entry which is preliminary data.</text>
</comment>
<dbReference type="AlphaFoldDB" id="A0AAW9WIV1"/>
<dbReference type="PANTHER" id="PTHR34817">
    <property type="entry name" value="NUCLEOTIDYLTRANSFERASE"/>
    <property type="match status" value="1"/>
</dbReference>
<gene>
    <name evidence="2" type="ORF">GNE07_16715</name>
</gene>
<dbReference type="Pfam" id="PF10127">
    <property type="entry name" value="RlaP"/>
    <property type="match status" value="1"/>
</dbReference>
<evidence type="ECO:0000313" key="2">
    <source>
        <dbReference type="EMBL" id="MUB64676.1"/>
    </source>
</evidence>
<dbReference type="EMBL" id="WNME01000011">
    <property type="protein sequence ID" value="MUB64676.1"/>
    <property type="molecule type" value="Genomic_DNA"/>
</dbReference>
<accession>A0AAW9WIV1</accession>
<name>A0AAW9WIV1_9FIRM</name>
<dbReference type="InterPro" id="IPR018775">
    <property type="entry name" value="RlaP"/>
</dbReference>
<reference evidence="2 3" key="1">
    <citation type="submission" date="2019-09" db="EMBL/GenBank/DDBJ databases">
        <title>Draft genome sequencing of Hungatella hathewayi 123Y-2.</title>
        <authorList>
            <person name="Lv Q."/>
            <person name="Li S."/>
        </authorList>
    </citation>
    <scope>NUCLEOTIDE SEQUENCE [LARGE SCALE GENOMIC DNA]</scope>
    <source>
        <strain evidence="2 3">123Y-2</strain>
    </source>
</reference>
<protein>
    <submittedName>
        <fullName evidence="2">Nucleotidyltransferase</fullName>
    </submittedName>
</protein>
<sequence>MSDTETITELPKSTRPHLTQPHITQQLPSQELLIQPQYSFLKTDPHLGKHIILLGLAGSYSYGTNNENSDIDVRGVTLNRKSDLIGMTSYDQYTDENTDTVIYTFNKIIRLLLECNPNTCELLGLNEEHYLYLSPIGRELLANRRLFLSKRAIQSFGGYADQQLRRLQNALARDRMASEERERHIYNSVKNAMYEFRERYRISDYGTLKIYIDEAENPEMDTEIFLDAQFSHYPLRDYRNIWGEMNNIVKEYDKIGKRNRKKDDNHLNKHAMHLIRLFMMAIDILEKEEIITYRKDEHELLMKIRGGEFQKEDGTYRTEFYEILADYEKRLHEAAENTSLPDEPDYERVQEFVMSVNERVVRDEI</sequence>
<dbReference type="PANTHER" id="PTHR34817:SF1">
    <property type="entry name" value="NUCLEOTIDYLTRANSFERASE"/>
    <property type="match status" value="1"/>
</dbReference>
<proteinExistence type="predicted"/>